<dbReference type="GO" id="GO:0008854">
    <property type="term" value="F:exodeoxyribonuclease V activity"/>
    <property type="evidence" value="ECO:0007669"/>
    <property type="project" value="InterPro"/>
</dbReference>
<dbReference type="GO" id="GO:0000724">
    <property type="term" value="P:double-strand break repair via homologous recombination"/>
    <property type="evidence" value="ECO:0007669"/>
    <property type="project" value="UniProtKB-UniRule"/>
</dbReference>
<keyword evidence="4 10" id="KW-0378">Hydrolase</keyword>
<comment type="similarity">
    <text evidence="10">Belongs to the RecC family.</text>
</comment>
<keyword evidence="3 10" id="KW-0227">DNA damage</keyword>
<dbReference type="GO" id="GO:0009338">
    <property type="term" value="C:exodeoxyribonuclease V complex"/>
    <property type="evidence" value="ECO:0007669"/>
    <property type="project" value="InterPro"/>
</dbReference>
<comment type="function">
    <text evidence="10">A helicase/nuclease that prepares dsDNA breaks (DSB) for recombinational DNA repair. Binds to DSBs and unwinds DNA via a highly rapid and processive ATP-dependent bidirectional helicase activity. Unwinds dsDNA until it encounters a Chi (crossover hotspot instigator) sequence from the 3' direction. Cuts ssDNA a few nucleotides 3' to the Chi site. The properties and activities of the enzyme are changed at Chi. The Chi-altered holoenzyme produces a long 3'-ssDNA overhang and facilitates RecA-binding to the ssDNA for homologous DNA recombination and repair. Holoenzyme degrades any linearized DNA that is unable to undergo homologous recombination. In the holoenzyme this subunit recognizes the wild-type Chi sequence, and when added to isolated RecB increases its ATP-dependent helicase processivity.</text>
</comment>
<dbReference type="Pfam" id="PF17946">
    <property type="entry name" value="RecC_C"/>
    <property type="match status" value="1"/>
</dbReference>
<proteinExistence type="inferred from homology"/>
<dbReference type="PANTHER" id="PTHR30591:SF1">
    <property type="entry name" value="RECBCD ENZYME SUBUNIT RECC"/>
    <property type="match status" value="1"/>
</dbReference>
<dbReference type="InterPro" id="IPR006697">
    <property type="entry name" value="RecC"/>
</dbReference>
<dbReference type="GO" id="GO:0003678">
    <property type="term" value="F:DNA helicase activity"/>
    <property type="evidence" value="ECO:0007669"/>
    <property type="project" value="UniProtKB-UniRule"/>
</dbReference>
<dbReference type="EMBL" id="FUKJ01000068">
    <property type="protein sequence ID" value="SJM90325.1"/>
    <property type="molecule type" value="Genomic_DNA"/>
</dbReference>
<dbReference type="InterPro" id="IPR027417">
    <property type="entry name" value="P-loop_NTPase"/>
</dbReference>
<evidence type="ECO:0000313" key="13">
    <source>
        <dbReference type="Proteomes" id="UP000195442"/>
    </source>
</evidence>
<keyword evidence="1 10" id="KW-0540">Nuclease</keyword>
<evidence type="ECO:0000256" key="6">
    <source>
        <dbReference type="ARBA" id="ARBA00022839"/>
    </source>
</evidence>
<dbReference type="InterPro" id="IPR011335">
    <property type="entry name" value="Restrct_endonuc-II-like"/>
</dbReference>
<keyword evidence="9 10" id="KW-0234">DNA repair</keyword>
<evidence type="ECO:0000256" key="10">
    <source>
        <dbReference type="HAMAP-Rule" id="MF_01486"/>
    </source>
</evidence>
<comment type="subunit">
    <text evidence="10">Heterotrimer of RecB, RecC and RecD. All subunits contribute to DNA-binding.</text>
</comment>
<dbReference type="PANTHER" id="PTHR30591">
    <property type="entry name" value="RECBCD ENZYME SUBUNIT RECC"/>
    <property type="match status" value="1"/>
</dbReference>
<dbReference type="HAMAP" id="MF_01486">
    <property type="entry name" value="RecC"/>
    <property type="match status" value="1"/>
</dbReference>
<sequence length="1054" mass="119551">MTYHIGLINCVKNPMFALYSSSKTETLLADLITVIGDKPLSSPFAKEVFLVQHPGMERWLSQQLAHQFKVWGNYQFLVHGKFFNAVAQKINSRLTDAVFDRDVMLWRIENLLHDDLHESEFTPLTQYLTGENIALKRYQLARKLAQVFDQYQLLRPDLLAAWQQDQLLYGNETERWQKMLWQRISAQLGDQDKSLLWHNVIAKLNHAEAGKFTAQLPERIVIFGIHHLAPAMLDFLHGLSRHCQMHFFLLNPVASVSVLPPHSRQFQHPLLDSLGQQGFEFQDMLLERGLFEGVLEHPIVTKNTKSTLEQFQHDMSANTQQVQQCSQDDSISIHACHSRMREVEVLRNQLLNRLEQDAELELRDIVVMSPDIQHYAPFISAVFNDIQHAIADRTSLVTHHAINAFIDFLQLSQSRFGWKSVLDLLERPMVYPGFDISDSDLDLIKYWLQDTRVRWGKSAQHRQALDVFACAENTWQATLDRLLMGYAVGDDSDFVDSVLPYKDIEGSSAQALGGLHDFLQLLFDASTELKQSMALAEWGAVLYGYADQLLMAADATERQQLNECLLELSSTLAGVHQGGVDVQVIIAWLQDQVNTLSQRDTGSGFLRGQLTFCSLQSIRGIPFKAIALLGMNEGDFPRIDQRPTFDLIAQDIRQGDSSQHADDRQQFLDILLSARQHLIITYVGQSIKHNNRIAPSIVVSELLDVLRDSYQMTDIVVYHPLHAFSARYFKGEKDLYSFSEADCATALALSQPRIEPAVWWQGALTAAAENIIELGDLFRFFQHPQRFFLQRQLAVRFYGIESEPDESEDFALDTLDKYYSLNQGIEESLKGKIMSVDKLQAQGRWLSGVMGELEAEQQGDIIDDFVARITALQLGEKLDDVPIDIMVGDYRLVGTLGNCYENGSLFYRYAALKGKDLMSALLHHLMINQLHPQTTILLSADDDIVLLPEHCQDNYLGVLIDLYQQGLQRPDAFFVEAALAYVQQASKSSANANEQAFDKARAQLVKAINQPHELALKRLYGAVTEVDSLLGEAFEHACRAVLLPIWQATHQSHS</sequence>
<feature type="domain" description="RecC C-terminal" evidence="11">
    <location>
        <begin position="772"/>
        <end position="985"/>
    </location>
</feature>
<dbReference type="Pfam" id="PF04257">
    <property type="entry name" value="Exonuc_V_gamma"/>
    <property type="match status" value="1"/>
</dbReference>
<organism evidence="12 13">
    <name type="scientific">Crenothrix polyspora</name>
    <dbReference type="NCBI Taxonomy" id="360316"/>
    <lineage>
        <taxon>Bacteria</taxon>
        <taxon>Pseudomonadati</taxon>
        <taxon>Pseudomonadota</taxon>
        <taxon>Gammaproteobacteria</taxon>
        <taxon>Methylococcales</taxon>
        <taxon>Crenotrichaceae</taxon>
        <taxon>Crenothrix</taxon>
    </lineage>
</organism>
<dbReference type="Gene3D" id="3.40.50.300">
    <property type="entry name" value="P-loop containing nucleotide triphosphate hydrolases"/>
    <property type="match status" value="1"/>
</dbReference>
<evidence type="ECO:0000259" key="11">
    <source>
        <dbReference type="Pfam" id="PF17946"/>
    </source>
</evidence>
<keyword evidence="6 10" id="KW-0269">Exonuclease</keyword>
<accession>A0A1R4H2A4</accession>
<comment type="miscellaneous">
    <text evidence="10">In the RecBCD complex, RecB has a slow 3'-5' helicase, an exonuclease activity and loads RecA onto ssDNA, RecD has a fast 5'-3' helicase activity, while RecC stimulates the ATPase and processivity of the RecB helicase and contributes to recognition of the Chi site.</text>
</comment>
<dbReference type="Proteomes" id="UP000195442">
    <property type="component" value="Unassembled WGS sequence"/>
</dbReference>
<evidence type="ECO:0000313" key="12">
    <source>
        <dbReference type="EMBL" id="SJM90325.1"/>
    </source>
</evidence>
<keyword evidence="8 10" id="KW-0238">DNA-binding</keyword>
<dbReference type="SUPFAM" id="SSF52980">
    <property type="entry name" value="Restriction endonuclease-like"/>
    <property type="match status" value="1"/>
</dbReference>
<keyword evidence="2 10" id="KW-0547">Nucleotide-binding</keyword>
<evidence type="ECO:0000256" key="8">
    <source>
        <dbReference type="ARBA" id="ARBA00023125"/>
    </source>
</evidence>
<dbReference type="GO" id="GO:0005524">
    <property type="term" value="F:ATP binding"/>
    <property type="evidence" value="ECO:0007669"/>
    <property type="project" value="UniProtKB-UniRule"/>
</dbReference>
<dbReference type="Gene3D" id="1.10.486.10">
    <property type="entry name" value="PCRA, domain 4"/>
    <property type="match status" value="1"/>
</dbReference>
<dbReference type="InterPro" id="IPR041500">
    <property type="entry name" value="RecC_C"/>
</dbReference>
<keyword evidence="7 10" id="KW-0067">ATP-binding</keyword>
<dbReference type="SUPFAM" id="SSF52540">
    <property type="entry name" value="P-loop containing nucleoside triphosphate hydrolases"/>
    <property type="match status" value="2"/>
</dbReference>
<evidence type="ECO:0000256" key="3">
    <source>
        <dbReference type="ARBA" id="ARBA00022763"/>
    </source>
</evidence>
<gene>
    <name evidence="10" type="primary">recC</name>
    <name evidence="12" type="ORF">CRENPOLYSF2_160005</name>
</gene>
<dbReference type="InterPro" id="IPR013986">
    <property type="entry name" value="DExx_box_DNA_helicase_dom_sf"/>
</dbReference>
<keyword evidence="5 10" id="KW-0347">Helicase</keyword>
<name>A0A1R4H2A4_9GAMM</name>
<dbReference type="AlphaFoldDB" id="A0A1R4H2A4"/>
<evidence type="ECO:0000256" key="7">
    <source>
        <dbReference type="ARBA" id="ARBA00022840"/>
    </source>
</evidence>
<evidence type="ECO:0000256" key="2">
    <source>
        <dbReference type="ARBA" id="ARBA00022741"/>
    </source>
</evidence>
<evidence type="ECO:0000256" key="5">
    <source>
        <dbReference type="ARBA" id="ARBA00022806"/>
    </source>
</evidence>
<reference evidence="13" key="1">
    <citation type="submission" date="2017-02" db="EMBL/GenBank/DDBJ databases">
        <authorList>
            <person name="Daims H."/>
        </authorList>
    </citation>
    <scope>NUCLEOTIDE SEQUENCE [LARGE SCALE GENOMIC DNA]</scope>
</reference>
<protein>
    <recommendedName>
        <fullName evidence="10">RecBCD enzyme subunit RecC</fullName>
    </recommendedName>
    <alternativeName>
        <fullName evidence="10">Exonuclease V subunit RecC</fullName>
        <shortName evidence="10">ExoV subunit RecC</shortName>
    </alternativeName>
    <alternativeName>
        <fullName evidence="10">Helicase/nuclease RecBCD subunit RecC</fullName>
    </alternativeName>
</protein>
<evidence type="ECO:0000256" key="9">
    <source>
        <dbReference type="ARBA" id="ARBA00023204"/>
    </source>
</evidence>
<dbReference type="Gene3D" id="1.10.10.160">
    <property type="match status" value="1"/>
</dbReference>
<keyword evidence="13" id="KW-1185">Reference proteome</keyword>
<dbReference type="GO" id="GO:0003677">
    <property type="term" value="F:DNA binding"/>
    <property type="evidence" value="ECO:0007669"/>
    <property type="project" value="UniProtKB-UniRule"/>
</dbReference>
<evidence type="ECO:0000256" key="1">
    <source>
        <dbReference type="ARBA" id="ARBA00022722"/>
    </source>
</evidence>
<dbReference type="Gene3D" id="3.40.50.10930">
    <property type="match status" value="1"/>
</dbReference>
<dbReference type="PIRSF" id="PIRSF000980">
    <property type="entry name" value="RecC"/>
    <property type="match status" value="1"/>
</dbReference>
<evidence type="ECO:0000256" key="4">
    <source>
        <dbReference type="ARBA" id="ARBA00022801"/>
    </source>
</evidence>